<dbReference type="Pfam" id="PF07745">
    <property type="entry name" value="Glyco_hydro_53"/>
    <property type="match status" value="1"/>
</dbReference>
<dbReference type="RefSeq" id="WP_138930970.1">
    <property type="nucleotide sequence ID" value="NZ_SWMU01000001.1"/>
</dbReference>
<comment type="caution">
    <text evidence="7">The sequence shown here is derived from an EMBL/GenBank/DDBJ whole genome shotgun (WGS) entry which is preliminary data.</text>
</comment>
<dbReference type="EC" id="3.2.1.89" evidence="3 6"/>
<dbReference type="EMBL" id="SWMU01000001">
    <property type="protein sequence ID" value="TKS57267.1"/>
    <property type="molecule type" value="Genomic_DNA"/>
</dbReference>
<keyword evidence="8" id="KW-1185">Reference proteome</keyword>
<organism evidence="7 8">
    <name type="scientific">Mesohalobacter halotolerans</name>
    <dbReference type="NCBI Taxonomy" id="1883405"/>
    <lineage>
        <taxon>Bacteria</taxon>
        <taxon>Pseudomonadati</taxon>
        <taxon>Bacteroidota</taxon>
        <taxon>Flavobacteriia</taxon>
        <taxon>Flavobacteriales</taxon>
        <taxon>Flavobacteriaceae</taxon>
        <taxon>Mesohalobacter</taxon>
    </lineage>
</organism>
<name>A0A4U5TSH1_9FLAO</name>
<evidence type="ECO:0000256" key="3">
    <source>
        <dbReference type="ARBA" id="ARBA00012556"/>
    </source>
</evidence>
<protein>
    <recommendedName>
        <fullName evidence="3 6">Arabinogalactan endo-beta-1,4-galactanase</fullName>
        <ecNumber evidence="3 6">3.2.1.89</ecNumber>
    </recommendedName>
</protein>
<dbReference type="GO" id="GO:0015926">
    <property type="term" value="F:glucosidase activity"/>
    <property type="evidence" value="ECO:0007669"/>
    <property type="project" value="InterPro"/>
</dbReference>
<dbReference type="PANTHER" id="PTHR34983">
    <property type="entry name" value="ARABINOGALACTAN ENDO-BETA-1,4-GALACTANASE A"/>
    <property type="match status" value="1"/>
</dbReference>
<dbReference type="PANTHER" id="PTHR34983:SF1">
    <property type="entry name" value="ARABINOGALACTAN ENDO-BETA-1,4-GALACTANASE A"/>
    <property type="match status" value="1"/>
</dbReference>
<comment type="catalytic activity">
    <reaction evidence="1 6">
        <text>The enzyme specifically hydrolyzes (1-&gt;4)-beta-D-galactosidic linkages in type I arabinogalactans.</text>
        <dbReference type="EC" id="3.2.1.89"/>
    </reaction>
</comment>
<comment type="similarity">
    <text evidence="2 6">Belongs to the glycosyl hydrolase 53 family.</text>
</comment>
<sequence>MFKSILFLGWTFFTISLLSSCSDVSDEISPNDSDLNTPFFMKGMDMSLLPEVRNSGVLIYNNSGQVQDMLDIVKSEGVNTIRLRLWHQPESSTSSFQTVKTLSQEIRSLGLKLLLTVHYSDTWADPGSQEKPQAWQGLNQNQLKDSLSQYTSKIIREIQPNIIQIGNEINHGFLWPEAHINNETVFLNFLSEAIQAVRSENEQTQIMLHYAGHENADVFFNSLEGLDYDLIGISYYPRWHGKSLSRLRQNLISLNLIQNKPVAIVETAYPFTLDFNDFTNNIIGNEDQILDNFPPSPQGQKDYFWEIKSIAQDIPEAYGFCSWGSEWISFRGDQATDGSPYENQAFWDFDNQPLPVFSVYKSEDF</sequence>
<evidence type="ECO:0000256" key="1">
    <source>
        <dbReference type="ARBA" id="ARBA00001695"/>
    </source>
</evidence>
<keyword evidence="5 6" id="KW-0326">Glycosidase</keyword>
<evidence type="ECO:0000256" key="5">
    <source>
        <dbReference type="ARBA" id="ARBA00023295"/>
    </source>
</evidence>
<gene>
    <name evidence="7" type="ORF">FCN74_02280</name>
</gene>
<dbReference type="InterPro" id="IPR017853">
    <property type="entry name" value="GH"/>
</dbReference>
<dbReference type="GO" id="GO:0031218">
    <property type="term" value="F:arabinogalactan endo-1,4-beta-galactosidase activity"/>
    <property type="evidence" value="ECO:0007669"/>
    <property type="project" value="UniProtKB-EC"/>
</dbReference>
<evidence type="ECO:0000313" key="7">
    <source>
        <dbReference type="EMBL" id="TKS57267.1"/>
    </source>
</evidence>
<dbReference type="OrthoDB" id="9768786at2"/>
<keyword evidence="4 6" id="KW-0378">Hydrolase</keyword>
<dbReference type="SUPFAM" id="SSF51445">
    <property type="entry name" value="(Trans)glycosidases"/>
    <property type="match status" value="1"/>
</dbReference>
<proteinExistence type="inferred from homology"/>
<dbReference type="AlphaFoldDB" id="A0A4U5TSH1"/>
<accession>A0A4U5TSH1</accession>
<evidence type="ECO:0000313" key="8">
    <source>
        <dbReference type="Proteomes" id="UP000306552"/>
    </source>
</evidence>
<dbReference type="GO" id="GO:0045490">
    <property type="term" value="P:pectin catabolic process"/>
    <property type="evidence" value="ECO:0007669"/>
    <property type="project" value="TreeGrafter"/>
</dbReference>
<dbReference type="Proteomes" id="UP000306552">
    <property type="component" value="Unassembled WGS sequence"/>
</dbReference>
<evidence type="ECO:0000256" key="2">
    <source>
        <dbReference type="ARBA" id="ARBA00010687"/>
    </source>
</evidence>
<dbReference type="PROSITE" id="PS51257">
    <property type="entry name" value="PROKAR_LIPOPROTEIN"/>
    <property type="match status" value="1"/>
</dbReference>
<dbReference type="Gene3D" id="3.20.20.80">
    <property type="entry name" value="Glycosidases"/>
    <property type="match status" value="1"/>
</dbReference>
<evidence type="ECO:0000256" key="4">
    <source>
        <dbReference type="ARBA" id="ARBA00022801"/>
    </source>
</evidence>
<dbReference type="InterPro" id="IPR011683">
    <property type="entry name" value="Glyco_hydro_53"/>
</dbReference>
<evidence type="ECO:0000256" key="6">
    <source>
        <dbReference type="RuleBase" id="RU361192"/>
    </source>
</evidence>
<reference evidence="7 8" key="1">
    <citation type="submission" date="2019-04" db="EMBL/GenBank/DDBJ databases">
        <title>Psychroflexus halotolerans sp. nov., isolated from a marine solar saltern.</title>
        <authorList>
            <person name="Feng X."/>
        </authorList>
    </citation>
    <scope>NUCLEOTIDE SEQUENCE [LARGE SCALE GENOMIC DNA]</scope>
    <source>
        <strain evidence="7 8">WDS2C27</strain>
    </source>
</reference>